<evidence type="ECO:0000256" key="2">
    <source>
        <dbReference type="ARBA" id="ARBA00022475"/>
    </source>
</evidence>
<sequence>MNFSSNESGKADSTTNHDSEVLWNRFLVVCLVSAVYLCVISVLTTISNGVLLVVLYKDPYKAFRHPPSIFITGLALADFFTGTAVDPFFAYFYFELYKDTITSEQYNQTLKAAGVLSSITMNVSFLTILFLSWTQFIAITFPHRHKQLVTTRRVAVCVCGIWIYSLLFSCSLLMGVPEKVFQKLDVFFNLSLINILVLFSYIALHISYRRQVSRLTPWQNNVIRITDSSEHRRKRDQKHFVVISLLLATCLLVFIAPVIVMWYLTLYWTPETYEEKIKATMANVVIDTTLFLKFLIDPFIHAWRLPKFRQAVKAIVTRRRRASSVGVLTLYNLNTHASTSRVN</sequence>
<keyword evidence="2" id="KW-1003">Cell membrane</keyword>
<accession>A0A9W9Y8X2</accession>
<dbReference type="SUPFAM" id="SSF81321">
    <property type="entry name" value="Family A G protein-coupled receptor-like"/>
    <property type="match status" value="1"/>
</dbReference>
<feature type="domain" description="G-protein coupled receptors family 1 profile" evidence="11">
    <location>
        <begin position="47"/>
        <end position="301"/>
    </location>
</feature>
<dbReference type="InterPro" id="IPR017452">
    <property type="entry name" value="GPCR_Rhodpsn_7TM"/>
</dbReference>
<name>A0A9W9Y8X2_9CNID</name>
<evidence type="ECO:0000256" key="10">
    <source>
        <dbReference type="SAM" id="Phobius"/>
    </source>
</evidence>
<keyword evidence="9" id="KW-0807">Transducer</keyword>
<keyword evidence="4 10" id="KW-1133">Transmembrane helix</keyword>
<keyword evidence="8" id="KW-0325">Glycoprotein</keyword>
<dbReference type="Proteomes" id="UP001163046">
    <property type="component" value="Unassembled WGS sequence"/>
</dbReference>
<evidence type="ECO:0000313" key="12">
    <source>
        <dbReference type="EMBL" id="KAJ7325652.1"/>
    </source>
</evidence>
<feature type="transmembrane region" description="Helical" evidence="10">
    <location>
        <begin position="68"/>
        <end position="94"/>
    </location>
</feature>
<dbReference type="InterPro" id="IPR000276">
    <property type="entry name" value="GPCR_Rhodpsn"/>
</dbReference>
<evidence type="ECO:0000256" key="4">
    <source>
        <dbReference type="ARBA" id="ARBA00022989"/>
    </source>
</evidence>
<keyword evidence="3 10" id="KW-0812">Transmembrane</keyword>
<dbReference type="PANTHER" id="PTHR24246:SF27">
    <property type="entry name" value="ADENOSINE RECEPTOR, ISOFORM A"/>
    <property type="match status" value="1"/>
</dbReference>
<feature type="transmembrane region" description="Helical" evidence="10">
    <location>
        <begin position="154"/>
        <end position="174"/>
    </location>
</feature>
<dbReference type="AlphaFoldDB" id="A0A9W9Y8X2"/>
<dbReference type="GO" id="GO:0005886">
    <property type="term" value="C:plasma membrane"/>
    <property type="evidence" value="ECO:0007669"/>
    <property type="project" value="UniProtKB-SubCell"/>
</dbReference>
<reference evidence="12" key="1">
    <citation type="submission" date="2023-01" db="EMBL/GenBank/DDBJ databases">
        <title>Genome assembly of the deep-sea coral Lophelia pertusa.</title>
        <authorList>
            <person name="Herrera S."/>
            <person name="Cordes E."/>
        </authorList>
    </citation>
    <scope>NUCLEOTIDE SEQUENCE</scope>
    <source>
        <strain evidence="12">USNM1676648</strain>
        <tissue evidence="12">Polyp</tissue>
    </source>
</reference>
<evidence type="ECO:0000256" key="9">
    <source>
        <dbReference type="ARBA" id="ARBA00023224"/>
    </source>
</evidence>
<feature type="transmembrane region" description="Helical" evidence="10">
    <location>
        <begin position="240"/>
        <end position="264"/>
    </location>
</feature>
<dbReference type="EMBL" id="MU827807">
    <property type="protein sequence ID" value="KAJ7325652.1"/>
    <property type="molecule type" value="Genomic_DNA"/>
</dbReference>
<comment type="subcellular location">
    <subcellularLocation>
        <location evidence="1">Cell membrane</location>
        <topology evidence="1">Multi-pass membrane protein</topology>
    </subcellularLocation>
</comment>
<keyword evidence="5" id="KW-0297">G-protein coupled receptor</keyword>
<proteinExistence type="predicted"/>
<feature type="transmembrane region" description="Helical" evidence="10">
    <location>
        <begin position="186"/>
        <end position="204"/>
    </location>
</feature>
<dbReference type="GO" id="GO:0004930">
    <property type="term" value="F:G protein-coupled receptor activity"/>
    <property type="evidence" value="ECO:0007669"/>
    <property type="project" value="UniProtKB-KW"/>
</dbReference>
<dbReference type="CDD" id="cd00637">
    <property type="entry name" value="7tm_classA_rhodopsin-like"/>
    <property type="match status" value="1"/>
</dbReference>
<evidence type="ECO:0000256" key="1">
    <source>
        <dbReference type="ARBA" id="ARBA00004651"/>
    </source>
</evidence>
<evidence type="ECO:0000256" key="6">
    <source>
        <dbReference type="ARBA" id="ARBA00023136"/>
    </source>
</evidence>
<feature type="transmembrane region" description="Helical" evidence="10">
    <location>
        <begin position="26"/>
        <end position="56"/>
    </location>
</feature>
<keyword evidence="7" id="KW-0675">Receptor</keyword>
<evidence type="ECO:0000256" key="5">
    <source>
        <dbReference type="ARBA" id="ARBA00023040"/>
    </source>
</evidence>
<feature type="transmembrane region" description="Helical" evidence="10">
    <location>
        <begin position="284"/>
        <end position="303"/>
    </location>
</feature>
<keyword evidence="13" id="KW-1185">Reference proteome</keyword>
<dbReference type="PROSITE" id="PS50262">
    <property type="entry name" value="G_PROTEIN_RECEP_F1_2"/>
    <property type="match status" value="1"/>
</dbReference>
<gene>
    <name evidence="12" type="ORF">OS493_029516</name>
</gene>
<comment type="caution">
    <text evidence="12">The sequence shown here is derived from an EMBL/GenBank/DDBJ whole genome shotgun (WGS) entry which is preliminary data.</text>
</comment>
<dbReference type="Gene3D" id="1.20.1070.10">
    <property type="entry name" value="Rhodopsin 7-helix transmembrane proteins"/>
    <property type="match status" value="1"/>
</dbReference>
<evidence type="ECO:0000313" key="13">
    <source>
        <dbReference type="Proteomes" id="UP001163046"/>
    </source>
</evidence>
<feature type="transmembrane region" description="Helical" evidence="10">
    <location>
        <begin position="114"/>
        <end position="133"/>
    </location>
</feature>
<evidence type="ECO:0000256" key="7">
    <source>
        <dbReference type="ARBA" id="ARBA00023170"/>
    </source>
</evidence>
<protein>
    <recommendedName>
        <fullName evidence="11">G-protein coupled receptors family 1 profile domain-containing protein</fullName>
    </recommendedName>
</protein>
<evidence type="ECO:0000256" key="8">
    <source>
        <dbReference type="ARBA" id="ARBA00023180"/>
    </source>
</evidence>
<dbReference type="Pfam" id="PF00001">
    <property type="entry name" value="7tm_1"/>
    <property type="match status" value="1"/>
</dbReference>
<organism evidence="12 13">
    <name type="scientific">Desmophyllum pertusum</name>
    <dbReference type="NCBI Taxonomy" id="174260"/>
    <lineage>
        <taxon>Eukaryota</taxon>
        <taxon>Metazoa</taxon>
        <taxon>Cnidaria</taxon>
        <taxon>Anthozoa</taxon>
        <taxon>Hexacorallia</taxon>
        <taxon>Scleractinia</taxon>
        <taxon>Caryophylliina</taxon>
        <taxon>Caryophylliidae</taxon>
        <taxon>Desmophyllum</taxon>
    </lineage>
</organism>
<dbReference type="OrthoDB" id="5976063at2759"/>
<evidence type="ECO:0000256" key="3">
    <source>
        <dbReference type="ARBA" id="ARBA00022692"/>
    </source>
</evidence>
<evidence type="ECO:0000259" key="11">
    <source>
        <dbReference type="PROSITE" id="PS50262"/>
    </source>
</evidence>
<dbReference type="PRINTS" id="PR00237">
    <property type="entry name" value="GPCRRHODOPSN"/>
</dbReference>
<keyword evidence="6 10" id="KW-0472">Membrane</keyword>
<dbReference type="PANTHER" id="PTHR24246">
    <property type="entry name" value="OLFACTORY RECEPTOR AND ADENOSINE RECEPTOR"/>
    <property type="match status" value="1"/>
</dbReference>